<evidence type="ECO:0000313" key="2">
    <source>
        <dbReference type="Proteomes" id="UP001596445"/>
    </source>
</evidence>
<dbReference type="RefSeq" id="WP_382183772.1">
    <property type="nucleotide sequence ID" value="NZ_JBHSZI010000001.1"/>
</dbReference>
<keyword evidence="2" id="KW-1185">Reference proteome</keyword>
<reference evidence="1 2" key="1">
    <citation type="journal article" date="2019" name="Int. J. Syst. Evol. Microbiol.">
        <title>The Global Catalogue of Microorganisms (GCM) 10K type strain sequencing project: providing services to taxonomists for standard genome sequencing and annotation.</title>
        <authorList>
            <consortium name="The Broad Institute Genomics Platform"/>
            <consortium name="The Broad Institute Genome Sequencing Center for Infectious Disease"/>
            <person name="Wu L."/>
            <person name="Ma J."/>
        </authorList>
    </citation>
    <scope>NUCLEOTIDE SEQUENCE [LARGE SCALE GENOMIC DNA]</scope>
    <source>
        <strain evidence="1 2">JCM 30072</strain>
    </source>
</reference>
<protein>
    <submittedName>
        <fullName evidence="1">Uncharacterized protein</fullName>
    </submittedName>
</protein>
<dbReference type="AlphaFoldDB" id="A0ABD5VYJ9"/>
<dbReference type="EMBL" id="JBHSZI010000001">
    <property type="protein sequence ID" value="MFC7057056.1"/>
    <property type="molecule type" value="Genomic_DNA"/>
</dbReference>
<dbReference type="Proteomes" id="UP001596445">
    <property type="component" value="Unassembled WGS sequence"/>
</dbReference>
<sequence>MVLGGAFEQNIIQDFEDDDGEPGMLVNTQQTGNGGFRFIPDPIYTETDVANLESIDGVDFVGPEARLSASQFVVGDTRQTGGFSVQAVSPDQYDSGDMLDGELFDGGDEAILTQALVNMTDGQALVGDQIRVSFDDGTAEEFMVTGIVEESFGTGPSAGIYLSLDHHYNTTIETPEGPKRKPTAR</sequence>
<evidence type="ECO:0000313" key="1">
    <source>
        <dbReference type="EMBL" id="MFC7057056.1"/>
    </source>
</evidence>
<organism evidence="1 2">
    <name type="scientific">Halovenus salina</name>
    <dbReference type="NCBI Taxonomy" id="1510225"/>
    <lineage>
        <taxon>Archaea</taxon>
        <taxon>Methanobacteriati</taxon>
        <taxon>Methanobacteriota</taxon>
        <taxon>Stenosarchaea group</taxon>
        <taxon>Halobacteria</taxon>
        <taxon>Halobacteriales</taxon>
        <taxon>Haloarculaceae</taxon>
        <taxon>Halovenus</taxon>
    </lineage>
</organism>
<proteinExistence type="predicted"/>
<gene>
    <name evidence="1" type="ORF">ACFQQG_01315</name>
</gene>
<name>A0ABD5VYJ9_9EURY</name>
<comment type="caution">
    <text evidence="1">The sequence shown here is derived from an EMBL/GenBank/DDBJ whole genome shotgun (WGS) entry which is preliminary data.</text>
</comment>
<accession>A0ABD5VYJ9</accession>